<dbReference type="EMBL" id="KK853201">
    <property type="protein sequence ID" value="KDR09913.1"/>
    <property type="molecule type" value="Genomic_DNA"/>
</dbReference>
<sequence length="1014" mass="112762">MRTVKSKVCIQNKGDCCNVVSRKGSPLHGHSIEITSQQEHVHFVFNNIDDPGTAEEDRKTKVDNRLEESQNCTNCDASGVDVKDYCVINEDVNVSKAPKCSDEKTCFSLFLTEADATVEKYCNITDIEKNINSPSLDSGKVVSGDEQCGRKSVSNMTKVLFSDVQSNVSCGRESLLSKSSENMCNSGEREEEGGDDVTSTEQLIESGMSQDISMDTAAVCHHNDLPQDDCRDKLSIISSPTSSPVSHELDLVISSCSTPKSEKTDALARYNQDGGNEGGLESYLDSGKKKKRLRLNQSGLAARLQKLLARAQSSTRIWQYEANHLNLFHSRNRGVFLLVHSVWTEYSHLLVLCSTYSGKLVSPRNSEDGDSSSSDVSMRIILVLDPVLHIQIKPWSTFRIYPPWQSLTVTHLKITLVLGVSCLEEVQTLEKNHKNLSSLVKSRQQVTNILYTCPCSCLEDLSIGKKCQFHFPHNGLEFLEYLLPQIVPMGTLHSKAAAHVGHVPNMEGLDLQVTRMGSIEVMVNQGCLITDDSYLQLCILQIFCYKSRGDNKLNKDGATSDVCWSILGCDATGECCEVVLDPAPSDALMSQTWTKIKTRQAVGHFYRLTGFILRRRIHKTKSHGLWSLISKCKKQMRRQSLNEKDKKKHSELTASFVSSCNLKGEQAVSELQLMECAVIPLRRESQLEGNSQEMHVRNVMDHDTSEIQTCVKKDQLFVYVFSPGTESWEMKLYDRAPYGQSISVPKPQFSCLAHSLRKTDDGPARHTYVAKLLYATDDYLYVTDSSVGHVVSPGYAIVSVKPSCFIPSEISANRASVIFLQDVQLDKGNLSADKYSWLTPLSNVDTRRETSACFPLVTDEEFNLISNLEVALPDFTLTSAAKELVTITGTVLHVDEETAFSWPVCGICENDLLVELGHNQYLCQNCDSSSHTFTKMSLDIFILCPPIPDSCKVKVKLQQDTIMNMLPASQDNNQGYELSSVLGHVVGPLRCAVVRAGTMNFELNEIPKTVLKHL</sequence>
<evidence type="ECO:0000259" key="2">
    <source>
        <dbReference type="Pfam" id="PF14951"/>
    </source>
</evidence>
<dbReference type="PANTHER" id="PTHR34347">
    <property type="entry name" value="DNA REPAIR-SCAFFOLDING PROTEIN SPIDR"/>
    <property type="match status" value="1"/>
</dbReference>
<dbReference type="Pfam" id="PF14950">
    <property type="entry name" value="DUF4502"/>
    <property type="match status" value="1"/>
</dbReference>
<dbReference type="AlphaFoldDB" id="A0A067QYC3"/>
<organism evidence="3 4">
    <name type="scientific">Zootermopsis nevadensis</name>
    <name type="common">Dampwood termite</name>
    <dbReference type="NCBI Taxonomy" id="136037"/>
    <lineage>
        <taxon>Eukaryota</taxon>
        <taxon>Metazoa</taxon>
        <taxon>Ecdysozoa</taxon>
        <taxon>Arthropoda</taxon>
        <taxon>Hexapoda</taxon>
        <taxon>Insecta</taxon>
        <taxon>Pterygota</taxon>
        <taxon>Neoptera</taxon>
        <taxon>Polyneoptera</taxon>
        <taxon>Dictyoptera</taxon>
        <taxon>Blattodea</taxon>
        <taxon>Blattoidea</taxon>
        <taxon>Termitoidae</taxon>
        <taxon>Termopsidae</taxon>
        <taxon>Zootermopsis</taxon>
    </lineage>
</organism>
<dbReference type="Proteomes" id="UP000027135">
    <property type="component" value="Unassembled WGS sequence"/>
</dbReference>
<dbReference type="GO" id="GO:0000228">
    <property type="term" value="C:nuclear chromosome"/>
    <property type="evidence" value="ECO:0007669"/>
    <property type="project" value="TreeGrafter"/>
</dbReference>
<dbReference type="GO" id="GO:0000724">
    <property type="term" value="P:double-strand break repair via homologous recombination"/>
    <property type="evidence" value="ECO:0007669"/>
    <property type="project" value="TreeGrafter"/>
</dbReference>
<evidence type="ECO:0000313" key="4">
    <source>
        <dbReference type="Proteomes" id="UP000027135"/>
    </source>
</evidence>
<evidence type="ECO:0000259" key="1">
    <source>
        <dbReference type="Pfam" id="PF14950"/>
    </source>
</evidence>
<dbReference type="Pfam" id="PF14951">
    <property type="entry name" value="DUF4503"/>
    <property type="match status" value="1"/>
</dbReference>
<evidence type="ECO:0000313" key="3">
    <source>
        <dbReference type="EMBL" id="KDR09913.1"/>
    </source>
</evidence>
<accession>A0A067QYC3</accession>
<reference evidence="3 4" key="1">
    <citation type="journal article" date="2014" name="Nat. Commun.">
        <title>Molecular traces of alternative social organization in a termite genome.</title>
        <authorList>
            <person name="Terrapon N."/>
            <person name="Li C."/>
            <person name="Robertson H.M."/>
            <person name="Ji L."/>
            <person name="Meng X."/>
            <person name="Booth W."/>
            <person name="Chen Z."/>
            <person name="Childers C.P."/>
            <person name="Glastad K.M."/>
            <person name="Gokhale K."/>
            <person name="Gowin J."/>
            <person name="Gronenberg W."/>
            <person name="Hermansen R.A."/>
            <person name="Hu H."/>
            <person name="Hunt B.G."/>
            <person name="Huylmans A.K."/>
            <person name="Khalil S.M."/>
            <person name="Mitchell R.D."/>
            <person name="Munoz-Torres M.C."/>
            <person name="Mustard J.A."/>
            <person name="Pan H."/>
            <person name="Reese J.T."/>
            <person name="Scharf M.E."/>
            <person name="Sun F."/>
            <person name="Vogel H."/>
            <person name="Xiao J."/>
            <person name="Yang W."/>
            <person name="Yang Z."/>
            <person name="Yang Z."/>
            <person name="Zhou J."/>
            <person name="Zhu J."/>
            <person name="Brent C.S."/>
            <person name="Elsik C.G."/>
            <person name="Goodisman M.A."/>
            <person name="Liberles D.A."/>
            <person name="Roe R.M."/>
            <person name="Vargo E.L."/>
            <person name="Vilcinskas A."/>
            <person name="Wang J."/>
            <person name="Bornberg-Bauer E."/>
            <person name="Korb J."/>
            <person name="Zhang G."/>
            <person name="Liebig J."/>
        </authorList>
    </citation>
    <scope>NUCLEOTIDE SEQUENCE [LARGE SCALE GENOMIC DNA]</scope>
    <source>
        <tissue evidence="3">Whole organism</tissue>
    </source>
</reference>
<dbReference type="PANTHER" id="PTHR34347:SF1">
    <property type="entry name" value="DNA REPAIR-SCAFFOLDING PROTEIN"/>
    <property type="match status" value="1"/>
</dbReference>
<dbReference type="GO" id="GO:0070202">
    <property type="term" value="P:regulation of establishment of protein localization to chromosome"/>
    <property type="evidence" value="ECO:0007669"/>
    <property type="project" value="TreeGrafter"/>
</dbReference>
<dbReference type="eggNOG" id="ENOG502RTF3">
    <property type="taxonomic scope" value="Eukaryota"/>
</dbReference>
<feature type="domain" description="DUF4503" evidence="2">
    <location>
        <begin position="705"/>
        <end position="993"/>
    </location>
</feature>
<keyword evidence="4" id="KW-1185">Reference proteome</keyword>
<proteinExistence type="predicted"/>
<dbReference type="GO" id="GO:0005654">
    <property type="term" value="C:nucleoplasm"/>
    <property type="evidence" value="ECO:0007669"/>
    <property type="project" value="TreeGrafter"/>
</dbReference>
<dbReference type="InterPro" id="IPR028026">
    <property type="entry name" value="DUF4502"/>
</dbReference>
<gene>
    <name evidence="3" type="ORF">L798_00350</name>
</gene>
<dbReference type="InParanoid" id="A0A067QYC3"/>
<protein>
    <recommendedName>
        <fullName evidence="5">DUF4503 domain-containing protein</fullName>
    </recommendedName>
</protein>
<evidence type="ECO:0008006" key="5">
    <source>
        <dbReference type="Google" id="ProtNLM"/>
    </source>
</evidence>
<dbReference type="InterPro" id="IPR028032">
    <property type="entry name" value="DUF4503"/>
</dbReference>
<feature type="domain" description="DUF4502" evidence="1">
    <location>
        <begin position="286"/>
        <end position="407"/>
    </location>
</feature>
<dbReference type="OrthoDB" id="8196987at2759"/>
<dbReference type="InterPro" id="IPR053054">
    <property type="entry name" value="DNA_repair-scaffolding"/>
</dbReference>
<dbReference type="STRING" id="136037.A0A067QYC3"/>
<name>A0A067QYC3_ZOONE</name>